<keyword evidence="4" id="KW-1185">Reference proteome</keyword>
<organism>
    <name type="scientific">Culex quinquefasciatus</name>
    <name type="common">Southern house mosquito</name>
    <name type="synonym">Culex pungens</name>
    <dbReference type="NCBI Taxonomy" id="7176"/>
    <lineage>
        <taxon>Eukaryota</taxon>
        <taxon>Metazoa</taxon>
        <taxon>Ecdysozoa</taxon>
        <taxon>Arthropoda</taxon>
        <taxon>Hexapoda</taxon>
        <taxon>Insecta</taxon>
        <taxon>Pterygota</taxon>
        <taxon>Neoptera</taxon>
        <taxon>Endopterygota</taxon>
        <taxon>Diptera</taxon>
        <taxon>Nematocera</taxon>
        <taxon>Culicoidea</taxon>
        <taxon>Culicidae</taxon>
        <taxon>Culicinae</taxon>
        <taxon>Culicini</taxon>
        <taxon>Culex</taxon>
        <taxon>Culex</taxon>
    </lineage>
</organism>
<dbReference type="KEGG" id="cqu:CpipJ_CPIJ018106"/>
<evidence type="ECO:0000313" key="3">
    <source>
        <dbReference type="EnsemblMetazoa" id="CPIJ018106-PA"/>
    </source>
</evidence>
<dbReference type="CDD" id="cd09917">
    <property type="entry name" value="F-box_SF"/>
    <property type="match status" value="1"/>
</dbReference>
<dbReference type="Pfam" id="PF00646">
    <property type="entry name" value="F-box"/>
    <property type="match status" value="1"/>
</dbReference>
<dbReference type="PROSITE" id="PS50181">
    <property type="entry name" value="FBOX"/>
    <property type="match status" value="1"/>
</dbReference>
<dbReference type="SUPFAM" id="SSF52047">
    <property type="entry name" value="RNI-like"/>
    <property type="match status" value="1"/>
</dbReference>
<dbReference type="InParanoid" id="B0XF70"/>
<name>B0XF70_CULQU</name>
<dbReference type="InterPro" id="IPR032675">
    <property type="entry name" value="LRR_dom_sf"/>
</dbReference>
<reference evidence="2" key="1">
    <citation type="submission" date="2007-03" db="EMBL/GenBank/DDBJ databases">
        <title>Annotation of Culex pipiens quinquefasciatus.</title>
        <authorList>
            <consortium name="The Broad Institute Genome Sequencing Platform"/>
            <person name="Atkinson P.W."/>
            <person name="Hemingway J."/>
            <person name="Christensen B.M."/>
            <person name="Higgs S."/>
            <person name="Kodira C."/>
            <person name="Hannick L."/>
            <person name="Megy K."/>
            <person name="O'Leary S."/>
            <person name="Pearson M."/>
            <person name="Haas B.J."/>
            <person name="Mauceli E."/>
            <person name="Wortman J.R."/>
            <person name="Lee N.H."/>
            <person name="Guigo R."/>
            <person name="Stanke M."/>
            <person name="Alvarado L."/>
            <person name="Amedeo P."/>
            <person name="Antoine C.H."/>
            <person name="Arensburger P."/>
            <person name="Bidwell S.L."/>
            <person name="Crawford M."/>
            <person name="Camaro F."/>
            <person name="Devon K."/>
            <person name="Engels R."/>
            <person name="Hammond M."/>
            <person name="Howarth C."/>
            <person name="Koehrsen M."/>
            <person name="Lawson D."/>
            <person name="Montgomery P."/>
            <person name="Nene V."/>
            <person name="Nusbaum C."/>
            <person name="Puiu D."/>
            <person name="Romero-Severson J."/>
            <person name="Severson D.W."/>
            <person name="Shumway M."/>
            <person name="Sisk P."/>
            <person name="Stolte C."/>
            <person name="Zeng Q."/>
            <person name="Eisenstadt E."/>
            <person name="Fraser-Liggett C."/>
            <person name="Strausberg R."/>
            <person name="Galagan J."/>
            <person name="Birren B."/>
            <person name="Collins F.H."/>
        </authorList>
    </citation>
    <scope>NUCLEOTIDE SEQUENCE [LARGE SCALE GENOMIC DNA]</scope>
    <source>
        <strain evidence="2">JHB</strain>
    </source>
</reference>
<dbReference type="AlphaFoldDB" id="B0XF70"/>
<dbReference type="VEuPathDB" id="VectorBase:CQUJHB013276"/>
<dbReference type="SMART" id="SM00256">
    <property type="entry name" value="FBOX"/>
    <property type="match status" value="1"/>
</dbReference>
<proteinExistence type="predicted"/>
<dbReference type="InterPro" id="IPR001810">
    <property type="entry name" value="F-box_dom"/>
</dbReference>
<dbReference type="EnsemblMetazoa" id="CPIJ018106-RA">
    <property type="protein sequence ID" value="CPIJ018106-PA"/>
    <property type="gene ID" value="CPIJ018106"/>
</dbReference>
<dbReference type="HOGENOM" id="CLU_897895_0_0_1"/>
<reference evidence="3" key="2">
    <citation type="submission" date="2021-02" db="UniProtKB">
        <authorList>
            <consortium name="EnsemblMetazoa"/>
        </authorList>
    </citation>
    <scope>IDENTIFICATION</scope>
    <source>
        <strain evidence="3">JHB</strain>
    </source>
</reference>
<dbReference type="InterPro" id="IPR036047">
    <property type="entry name" value="F-box-like_dom_sf"/>
</dbReference>
<evidence type="ECO:0000259" key="1">
    <source>
        <dbReference type="PROSITE" id="PS50181"/>
    </source>
</evidence>
<evidence type="ECO:0000313" key="2">
    <source>
        <dbReference type="EMBL" id="EDS26536.1"/>
    </source>
</evidence>
<dbReference type="SUPFAM" id="SSF81383">
    <property type="entry name" value="F-box domain"/>
    <property type="match status" value="1"/>
</dbReference>
<dbReference type="EMBL" id="DS232903">
    <property type="protein sequence ID" value="EDS26536.1"/>
    <property type="molecule type" value="Genomic_DNA"/>
</dbReference>
<dbReference type="Gene3D" id="3.80.10.10">
    <property type="entry name" value="Ribonuclease Inhibitor"/>
    <property type="match status" value="1"/>
</dbReference>
<dbReference type="Proteomes" id="UP000002320">
    <property type="component" value="Unassembled WGS sequence"/>
</dbReference>
<protein>
    <submittedName>
        <fullName evidence="2">Predicted protein</fullName>
    </submittedName>
</protein>
<sequence>MKKDEMDVVKLNDFPNEVLAMIFARIPFVERLQMSRVCHRWNHLIFRYFGGQILLKMDGQGMTLSNNRPGWLSERNYRNISLKVDKNHLDLDNAFNGIQNKLVYLSVHIFNCPPENVGGIQQLLPKLINLKILKMSQTEEDFKTIFTTIFDLPTIESLTNTFEGHVIRSLRLLEGLRRMSSLKKLHLQAASFSYPRNFHIQPVPQVEQLKFRKILAANFRKYSLAFPNLKVLDIFSMKRTDELLTDLTRAWPALEVLTLRVNLGFLKSFTLEIFLKLKKLRKLCLLDVANQLPEETSNYLRSLSNEQVML</sequence>
<feature type="domain" description="F-box" evidence="1">
    <location>
        <begin position="8"/>
        <end position="57"/>
    </location>
</feature>
<gene>
    <name evidence="3" type="primary">6051951</name>
    <name evidence="2" type="ORF">CpipJ_CPIJ018106</name>
</gene>
<evidence type="ECO:0000313" key="4">
    <source>
        <dbReference type="Proteomes" id="UP000002320"/>
    </source>
</evidence>
<dbReference type="Gene3D" id="1.20.1280.50">
    <property type="match status" value="1"/>
</dbReference>
<dbReference type="VEuPathDB" id="VectorBase:CPIJ018106"/>
<accession>B0XF70</accession>